<dbReference type="InterPro" id="IPR016166">
    <property type="entry name" value="FAD-bd_PCMH"/>
</dbReference>
<dbReference type="GO" id="GO:0003824">
    <property type="term" value="F:catalytic activity"/>
    <property type="evidence" value="ECO:0007669"/>
    <property type="project" value="InterPro"/>
</dbReference>
<comment type="caution">
    <text evidence="4">The sequence shown here is derived from an EMBL/GenBank/DDBJ whole genome shotgun (WGS) entry which is preliminary data.</text>
</comment>
<dbReference type="RefSeq" id="WP_058892419.1">
    <property type="nucleotide sequence ID" value="NZ_LQBL01000032.1"/>
</dbReference>
<protein>
    <recommendedName>
        <fullName evidence="3">FAD-binding PCMH-type domain-containing protein</fullName>
    </recommendedName>
</protein>
<evidence type="ECO:0000259" key="3">
    <source>
        <dbReference type="PROSITE" id="PS51387"/>
    </source>
</evidence>
<organism evidence="4 5">
    <name type="scientific">Serinicoccus chungangensis</name>
    <dbReference type="NCBI Taxonomy" id="767452"/>
    <lineage>
        <taxon>Bacteria</taxon>
        <taxon>Bacillati</taxon>
        <taxon>Actinomycetota</taxon>
        <taxon>Actinomycetes</taxon>
        <taxon>Micrococcales</taxon>
        <taxon>Ornithinimicrobiaceae</taxon>
        <taxon>Serinicoccus</taxon>
    </lineage>
</organism>
<dbReference type="STRING" id="767452.AVL62_09310"/>
<dbReference type="EMBL" id="LQBL01000032">
    <property type="protein sequence ID" value="KUG51522.1"/>
    <property type="molecule type" value="Genomic_DNA"/>
</dbReference>
<dbReference type="OrthoDB" id="9811557at2"/>
<dbReference type="PANTHER" id="PTHR11748">
    <property type="entry name" value="D-LACTATE DEHYDROGENASE"/>
    <property type="match status" value="1"/>
</dbReference>
<reference evidence="4 5" key="1">
    <citation type="submission" date="2015-12" db="EMBL/GenBank/DDBJ databases">
        <title>Serinicoccus chungangenesis strain CD08_5 genome sequencing and assembly.</title>
        <authorList>
            <person name="Chander A.M."/>
            <person name="Kaur G."/>
            <person name="Nair G.R."/>
            <person name="Dhawan D.K."/>
            <person name="Kochhar R.K."/>
            <person name="Mayilraj S."/>
            <person name="Bhadada S.K."/>
        </authorList>
    </citation>
    <scope>NUCLEOTIDE SEQUENCE [LARGE SCALE GENOMIC DNA]</scope>
    <source>
        <strain evidence="4 5">CD08_5</strain>
    </source>
</reference>
<dbReference type="Pfam" id="PF01565">
    <property type="entry name" value="FAD_binding_4"/>
    <property type="match status" value="1"/>
</dbReference>
<dbReference type="InterPro" id="IPR016164">
    <property type="entry name" value="FAD-linked_Oxase-like_C"/>
</dbReference>
<accession>A0A0W8I1J9</accession>
<dbReference type="SUPFAM" id="SSF56176">
    <property type="entry name" value="FAD-binding/transporter-associated domain-like"/>
    <property type="match status" value="1"/>
</dbReference>
<dbReference type="AlphaFoldDB" id="A0A0W8I1J9"/>
<keyword evidence="5" id="KW-1185">Reference proteome</keyword>
<dbReference type="PANTHER" id="PTHR11748:SF103">
    <property type="entry name" value="GLYCOLATE OXIDASE SUBUNIT GLCE"/>
    <property type="match status" value="1"/>
</dbReference>
<gene>
    <name evidence="4" type="ORF">AVL62_09310</name>
</gene>
<feature type="domain" description="FAD-binding PCMH-type" evidence="3">
    <location>
        <begin position="22"/>
        <end position="208"/>
    </location>
</feature>
<evidence type="ECO:0000256" key="2">
    <source>
        <dbReference type="ARBA" id="ARBA00022827"/>
    </source>
</evidence>
<dbReference type="InterPro" id="IPR006094">
    <property type="entry name" value="Oxid_FAD_bind_N"/>
</dbReference>
<dbReference type="SUPFAM" id="SSF55103">
    <property type="entry name" value="FAD-linked oxidases, C-terminal domain"/>
    <property type="match status" value="1"/>
</dbReference>
<dbReference type="InterPro" id="IPR036318">
    <property type="entry name" value="FAD-bd_PCMH-like_sf"/>
</dbReference>
<dbReference type="InterPro" id="IPR016169">
    <property type="entry name" value="FAD-bd_PCMH_sub2"/>
</dbReference>
<dbReference type="PROSITE" id="PS51387">
    <property type="entry name" value="FAD_PCMH"/>
    <property type="match status" value="1"/>
</dbReference>
<evidence type="ECO:0000256" key="1">
    <source>
        <dbReference type="ARBA" id="ARBA00022630"/>
    </source>
</evidence>
<evidence type="ECO:0000313" key="4">
    <source>
        <dbReference type="EMBL" id="KUG51522.1"/>
    </source>
</evidence>
<proteinExistence type="predicted"/>
<dbReference type="Proteomes" id="UP000054837">
    <property type="component" value="Unassembled WGS sequence"/>
</dbReference>
<keyword evidence="2" id="KW-0274">FAD</keyword>
<name>A0A0W8I1J9_9MICO</name>
<evidence type="ECO:0000313" key="5">
    <source>
        <dbReference type="Proteomes" id="UP000054837"/>
    </source>
</evidence>
<dbReference type="Gene3D" id="3.30.465.10">
    <property type="match status" value="1"/>
</dbReference>
<keyword evidence="1" id="KW-0285">Flavoprotein</keyword>
<sequence length="437" mass="44830">MSLEQLLGATCAVRPAAEEDGVDGVPARVVARPASAQETSELMRACSAHGLAVVVRGHGSKLEWGRPPERVDVVLETGGMAGLVEHARGDLVATAGAGMPLTRLRHLLADAGHELVVDDLAVGRGADAAGSTLGGAVATNLSGPRRLRAGPLRDLVLGVRLVLADGTVARAGGRVVKNVAGYDLGKLMTGSFGTLAVVTEVTVRLHPEPQEVRQVHALVPREHLAPVLAHLVRTRTAPHVLDVHAVPGADAQVSVGLGGSPGSTRRRAAQLAAELSSPGLVGSAEAVVAVDPERVTVEEIAHVVPSAAEPWSTAEEVARRPTLLRVTTRLSGTAELVQVANDHGLTITGSAGVGVLRAILPEEAQVETALGAVMAVRAATTRLGGSTVVLDAPPAVKASLDAEGTWGPVPGLELMRRVKAQFDPGRTLAPGRFVGGL</sequence>
<dbReference type="GO" id="GO:0071949">
    <property type="term" value="F:FAD binding"/>
    <property type="evidence" value="ECO:0007669"/>
    <property type="project" value="InterPro"/>
</dbReference>